<evidence type="ECO:0000313" key="2">
    <source>
        <dbReference type="Proteomes" id="UP000008065"/>
    </source>
</evidence>
<dbReference type="AlphaFoldDB" id="F8ML17"/>
<reference evidence="2" key="1">
    <citation type="journal article" date="2011" name="Genetics">
        <title>Massive changes in genome architecture accompany the transition to self-fertility in the filamentous fungus Neurospora tetrasperma.</title>
        <authorList>
            <person name="Ellison C.E."/>
            <person name="Stajich J.E."/>
            <person name="Jacobson D.J."/>
            <person name="Natvig D.O."/>
            <person name="Lapidus A."/>
            <person name="Foster B."/>
            <person name="Aerts A."/>
            <person name="Riley R."/>
            <person name="Lindquist E.A."/>
            <person name="Grigoriev I.V."/>
            <person name="Taylor J.W."/>
        </authorList>
    </citation>
    <scope>NUCLEOTIDE SEQUENCE [LARGE SCALE GENOMIC DNA]</scope>
    <source>
        <strain evidence="2">FGSC 2508 / P0657</strain>
    </source>
</reference>
<sequence>MTSSKTPRTLPALPEEIWRLIIQHGVTLRATSDFRTWRCDHSNEINDQRLHDPTTRFDHQRERRDYAAMLPLAQTSKFFSRLVANELYQNIVLCDYHGIGRGQFTLLLRTLVEAPKSRDRVKHITIVPFFDCEWQPRPEDPEPPAGLRLMGKEALPVDYQGAVTFLQEKDVEKLDRQAQGIIDIAGLELAHVPENRMFKASIGWLERALAALVCLSSGLRSLSIQDPPPSSGWVPGCPRMDIDGFEHTIRKIRKLPSSYVKIFQQLEAVSIATTRFKNDSDEAFSVYSSPLLTGFQALGFLIMRDWHRLADYRSTLVHLDIGHLYPQLINARWVGLKETNGARAREAREFRRILSTFTRLKFLRVSYALIIGQLEEKTKNFGDMLSELLPPSVEDFQIAVFNHGVDNRYDRPNIDMSVKCFFEGLELWTWDLDQYKYRLDFFAKYRNLWDISILVHQKGNSQDQSQF</sequence>
<dbReference type="Proteomes" id="UP000008065">
    <property type="component" value="Unassembled WGS sequence"/>
</dbReference>
<dbReference type="EMBL" id="GL891304">
    <property type="protein sequence ID" value="EGO58342.1"/>
    <property type="molecule type" value="Genomic_DNA"/>
</dbReference>
<accession>F8ML17</accession>
<proteinExistence type="predicted"/>
<protein>
    <submittedName>
        <fullName evidence="1">Uncharacterized protein</fullName>
    </submittedName>
</protein>
<name>F8ML17_NEUT8</name>
<dbReference type="KEGG" id="nte:NEUTE1DRAFT110460"/>
<dbReference type="VEuPathDB" id="FungiDB:NEUTE1DRAFT_110460"/>
<keyword evidence="2" id="KW-1185">Reference proteome</keyword>
<dbReference type="HOGENOM" id="CLU_474141_0_0_1"/>
<gene>
    <name evidence="1" type="ORF">NEUTE1DRAFT_110460</name>
</gene>
<organism evidence="1 2">
    <name type="scientific">Neurospora tetrasperma (strain FGSC 2508 / ATCC MYA-4615 / P0657)</name>
    <dbReference type="NCBI Taxonomy" id="510951"/>
    <lineage>
        <taxon>Eukaryota</taxon>
        <taxon>Fungi</taxon>
        <taxon>Dikarya</taxon>
        <taxon>Ascomycota</taxon>
        <taxon>Pezizomycotina</taxon>
        <taxon>Sordariomycetes</taxon>
        <taxon>Sordariomycetidae</taxon>
        <taxon>Sordariales</taxon>
        <taxon>Sordariaceae</taxon>
        <taxon>Neurospora</taxon>
    </lineage>
</organism>
<dbReference type="OrthoDB" id="3204049at2759"/>
<dbReference type="GeneID" id="20822508"/>
<dbReference type="RefSeq" id="XP_009851389.1">
    <property type="nucleotide sequence ID" value="XM_009853087.1"/>
</dbReference>
<evidence type="ECO:0000313" key="1">
    <source>
        <dbReference type="EMBL" id="EGO58342.1"/>
    </source>
</evidence>